<dbReference type="Proteomes" id="UP000024635">
    <property type="component" value="Unassembled WGS sequence"/>
</dbReference>
<protein>
    <submittedName>
        <fullName evidence="2">Uncharacterized protein</fullName>
    </submittedName>
</protein>
<evidence type="ECO:0000313" key="3">
    <source>
        <dbReference type="Proteomes" id="UP000024635"/>
    </source>
</evidence>
<keyword evidence="1" id="KW-0812">Transmembrane</keyword>
<keyword evidence="3" id="KW-1185">Reference proteome</keyword>
<feature type="transmembrane region" description="Helical" evidence="1">
    <location>
        <begin position="21"/>
        <end position="40"/>
    </location>
</feature>
<keyword evidence="1" id="KW-0472">Membrane</keyword>
<comment type="caution">
    <text evidence="2">The sequence shown here is derived from an EMBL/GenBank/DDBJ whole genome shotgun (WGS) entry which is preliminary data.</text>
</comment>
<reference evidence="3" key="1">
    <citation type="journal article" date="2015" name="Nat. Genet.">
        <title>The genome and transcriptome of the zoonotic hookworm Ancylostoma ceylanicum identify infection-specific gene families.</title>
        <authorList>
            <person name="Schwarz E.M."/>
            <person name="Hu Y."/>
            <person name="Antoshechkin I."/>
            <person name="Miller M.M."/>
            <person name="Sternberg P.W."/>
            <person name="Aroian R.V."/>
        </authorList>
    </citation>
    <scope>NUCLEOTIDE SEQUENCE</scope>
    <source>
        <strain evidence="3">HY135</strain>
    </source>
</reference>
<sequence>MLQRAEALCLCPRTPRRDLTVCLPLFGVHCMYVVLFNFTIHVSRPPSSSSVSLDYILRRKSFCQAMRRNSL</sequence>
<proteinExistence type="predicted"/>
<accession>A0A016RUL6</accession>
<keyword evidence="1" id="KW-1133">Transmembrane helix</keyword>
<dbReference type="AlphaFoldDB" id="A0A016RUL6"/>
<evidence type="ECO:0000313" key="2">
    <source>
        <dbReference type="EMBL" id="EYB82023.1"/>
    </source>
</evidence>
<name>A0A016RUL6_9BILA</name>
<dbReference type="EMBL" id="JARK01001704">
    <property type="protein sequence ID" value="EYB82023.1"/>
    <property type="molecule type" value="Genomic_DNA"/>
</dbReference>
<organism evidence="2 3">
    <name type="scientific">Ancylostoma ceylanicum</name>
    <dbReference type="NCBI Taxonomy" id="53326"/>
    <lineage>
        <taxon>Eukaryota</taxon>
        <taxon>Metazoa</taxon>
        <taxon>Ecdysozoa</taxon>
        <taxon>Nematoda</taxon>
        <taxon>Chromadorea</taxon>
        <taxon>Rhabditida</taxon>
        <taxon>Rhabditina</taxon>
        <taxon>Rhabditomorpha</taxon>
        <taxon>Strongyloidea</taxon>
        <taxon>Ancylostomatidae</taxon>
        <taxon>Ancylostomatinae</taxon>
        <taxon>Ancylostoma</taxon>
    </lineage>
</organism>
<evidence type="ECO:0000256" key="1">
    <source>
        <dbReference type="SAM" id="Phobius"/>
    </source>
</evidence>
<gene>
    <name evidence="2" type="primary">Acey_s0368.g51</name>
    <name evidence="2" type="ORF">Y032_0368g51</name>
</gene>